<keyword evidence="2" id="KW-1185">Reference proteome</keyword>
<dbReference type="EMBL" id="NRRL01000001">
    <property type="protein sequence ID" value="MBK1666659.1"/>
    <property type="molecule type" value="Genomic_DNA"/>
</dbReference>
<gene>
    <name evidence="1" type="ORF">CKO28_01195</name>
</gene>
<reference evidence="1 2" key="1">
    <citation type="journal article" date="2020" name="Microorganisms">
        <title>Osmotic Adaptation and Compatible Solute Biosynthesis of Phototrophic Bacteria as Revealed from Genome Analyses.</title>
        <authorList>
            <person name="Imhoff J.F."/>
            <person name="Rahn T."/>
            <person name="Kunzel S."/>
            <person name="Keller A."/>
            <person name="Neulinger S.C."/>
        </authorList>
    </citation>
    <scope>NUCLEOTIDE SEQUENCE [LARGE SCALE GENOMIC DNA]</scope>
    <source>
        <strain evidence="1 2">DSM 9895</strain>
    </source>
</reference>
<evidence type="ECO:0000313" key="2">
    <source>
        <dbReference type="Proteomes" id="UP001296873"/>
    </source>
</evidence>
<protein>
    <recommendedName>
        <fullName evidence="3">Antitoxin VbhA domain-containing protein</fullName>
    </recommendedName>
</protein>
<dbReference type="Proteomes" id="UP001296873">
    <property type="component" value="Unassembled WGS sequence"/>
</dbReference>
<evidence type="ECO:0008006" key="3">
    <source>
        <dbReference type="Google" id="ProtNLM"/>
    </source>
</evidence>
<sequence length="84" mass="9113">MTTGLLDRSHSSDARAFLKPEVQAALDAAAVARANYINAHDPASRLTARSIEEAICARLLGGEPLNPRYRAYIATHGRQIARGR</sequence>
<name>A0ABS1D8U2_9PROT</name>
<comment type="caution">
    <text evidence="1">The sequence shown here is derived from an EMBL/GenBank/DDBJ whole genome shotgun (WGS) entry which is preliminary data.</text>
</comment>
<proteinExistence type="predicted"/>
<organism evidence="1 2">
    <name type="scientific">Rhodovibrio sodomensis</name>
    <dbReference type="NCBI Taxonomy" id="1088"/>
    <lineage>
        <taxon>Bacteria</taxon>
        <taxon>Pseudomonadati</taxon>
        <taxon>Pseudomonadota</taxon>
        <taxon>Alphaproteobacteria</taxon>
        <taxon>Rhodospirillales</taxon>
        <taxon>Rhodovibrionaceae</taxon>
        <taxon>Rhodovibrio</taxon>
    </lineage>
</organism>
<evidence type="ECO:0000313" key="1">
    <source>
        <dbReference type="EMBL" id="MBK1666659.1"/>
    </source>
</evidence>
<accession>A0ABS1D8U2</accession>
<dbReference type="RefSeq" id="WP_200338712.1">
    <property type="nucleotide sequence ID" value="NZ_NRRL01000001.1"/>
</dbReference>